<feature type="transmembrane region" description="Helical" evidence="5">
    <location>
        <begin position="102"/>
        <end position="120"/>
    </location>
</feature>
<reference evidence="8" key="1">
    <citation type="journal article" date="2018" name="Front. Microbiol.">
        <title>Genome-Based Analysis Reveals the Taxonomy and Diversity of the Family Idiomarinaceae.</title>
        <authorList>
            <person name="Liu Y."/>
            <person name="Lai Q."/>
            <person name="Shao Z."/>
        </authorList>
    </citation>
    <scope>NUCLEOTIDE SEQUENCE [LARGE SCALE GENOMIC DNA]</scope>
    <source>
        <strain evidence="8">908033</strain>
    </source>
</reference>
<evidence type="ECO:0000313" key="7">
    <source>
        <dbReference type="EMBL" id="RUO46773.1"/>
    </source>
</evidence>
<feature type="domain" description="EamA" evidence="6">
    <location>
        <begin position="157"/>
        <end position="287"/>
    </location>
</feature>
<dbReference type="InterPro" id="IPR037185">
    <property type="entry name" value="EmrE-like"/>
</dbReference>
<dbReference type="GO" id="GO:0016020">
    <property type="term" value="C:membrane"/>
    <property type="evidence" value="ECO:0007669"/>
    <property type="project" value="UniProtKB-SubCell"/>
</dbReference>
<keyword evidence="2 5" id="KW-0812">Transmembrane</keyword>
<feature type="transmembrane region" description="Helical" evidence="5">
    <location>
        <begin position="30"/>
        <end position="54"/>
    </location>
</feature>
<evidence type="ECO:0000256" key="2">
    <source>
        <dbReference type="ARBA" id="ARBA00022692"/>
    </source>
</evidence>
<evidence type="ECO:0000313" key="8">
    <source>
        <dbReference type="Proteomes" id="UP000286985"/>
    </source>
</evidence>
<protein>
    <submittedName>
        <fullName evidence="7">EamA/RhaT family transporter</fullName>
    </submittedName>
</protein>
<evidence type="ECO:0000259" key="6">
    <source>
        <dbReference type="Pfam" id="PF00892"/>
    </source>
</evidence>
<comment type="caution">
    <text evidence="7">The sequence shown here is derived from an EMBL/GenBank/DDBJ whole genome shotgun (WGS) entry which is preliminary data.</text>
</comment>
<feature type="transmembrane region" description="Helical" evidence="5">
    <location>
        <begin position="155"/>
        <end position="174"/>
    </location>
</feature>
<evidence type="ECO:0000256" key="3">
    <source>
        <dbReference type="ARBA" id="ARBA00022989"/>
    </source>
</evidence>
<dbReference type="PANTHER" id="PTHR32322:SF9">
    <property type="entry name" value="AMINO-ACID METABOLITE EFFLUX PUMP-RELATED"/>
    <property type="match status" value="1"/>
</dbReference>
<sequence>MLFLLSLLAFAGNSVINRYALLNQNIDPNTFVAVRIVSGAIAMLAIWYAVTVVIKSRQAKRQQPAVTEAITKVARRGTWWGAFTLALYAVAFSLAYNQLETGFGALILFASVQLSMLAVGWLQGNKLTTKEALGSSLALAGLMYLVYPTLSVPSSLWACVAMVTAGTAWGLYSLHGRGSASPLTDTTFNFVRATPVAALLLIWQWGDMVISTQGVVLAVFSGVVTSGLGYAIWYLVLPQLKVSTAAIGQLSVPLIAAAGGVLFASELITQQLVVAAALIVGGMLIVIRKSTK</sequence>
<dbReference type="Proteomes" id="UP000286985">
    <property type="component" value="Unassembled WGS sequence"/>
</dbReference>
<dbReference type="InterPro" id="IPR050638">
    <property type="entry name" value="AA-Vitamin_Transporters"/>
</dbReference>
<dbReference type="STRING" id="519452.SAMN04488139_2287"/>
<feature type="transmembrane region" description="Helical" evidence="5">
    <location>
        <begin position="270"/>
        <end position="287"/>
    </location>
</feature>
<name>A0A432XDG2_9GAMM</name>
<evidence type="ECO:0000256" key="1">
    <source>
        <dbReference type="ARBA" id="ARBA00004141"/>
    </source>
</evidence>
<feature type="transmembrane region" description="Helical" evidence="5">
    <location>
        <begin position="186"/>
        <end position="203"/>
    </location>
</feature>
<keyword evidence="8" id="KW-1185">Reference proteome</keyword>
<gene>
    <name evidence="7" type="ORF">CWE24_10735</name>
</gene>
<dbReference type="PANTHER" id="PTHR32322">
    <property type="entry name" value="INNER MEMBRANE TRANSPORTER"/>
    <property type="match status" value="1"/>
</dbReference>
<dbReference type="EMBL" id="PIPU01000006">
    <property type="protein sequence ID" value="RUO46773.1"/>
    <property type="molecule type" value="Genomic_DNA"/>
</dbReference>
<dbReference type="AlphaFoldDB" id="A0A432XDG2"/>
<evidence type="ECO:0000256" key="5">
    <source>
        <dbReference type="SAM" id="Phobius"/>
    </source>
</evidence>
<dbReference type="OrthoDB" id="321830at2"/>
<evidence type="ECO:0000256" key="4">
    <source>
        <dbReference type="ARBA" id="ARBA00023136"/>
    </source>
</evidence>
<feature type="transmembrane region" description="Helical" evidence="5">
    <location>
        <begin position="244"/>
        <end position="264"/>
    </location>
</feature>
<dbReference type="SUPFAM" id="SSF103481">
    <property type="entry name" value="Multidrug resistance efflux transporter EmrE"/>
    <property type="match status" value="1"/>
</dbReference>
<feature type="transmembrane region" description="Helical" evidence="5">
    <location>
        <begin position="215"/>
        <end position="237"/>
    </location>
</feature>
<feature type="transmembrane region" description="Helical" evidence="5">
    <location>
        <begin position="78"/>
        <end position="96"/>
    </location>
</feature>
<accession>A0A432XDG2</accession>
<dbReference type="InterPro" id="IPR000620">
    <property type="entry name" value="EamA_dom"/>
</dbReference>
<organism evidence="7 8">
    <name type="scientific">Pseudidiomarina donghaiensis</name>
    <dbReference type="NCBI Taxonomy" id="519452"/>
    <lineage>
        <taxon>Bacteria</taxon>
        <taxon>Pseudomonadati</taxon>
        <taxon>Pseudomonadota</taxon>
        <taxon>Gammaproteobacteria</taxon>
        <taxon>Alteromonadales</taxon>
        <taxon>Idiomarinaceae</taxon>
        <taxon>Pseudidiomarina</taxon>
    </lineage>
</organism>
<feature type="transmembrane region" description="Helical" evidence="5">
    <location>
        <begin position="132"/>
        <end position="149"/>
    </location>
</feature>
<proteinExistence type="predicted"/>
<keyword evidence="3 5" id="KW-1133">Transmembrane helix</keyword>
<comment type="subcellular location">
    <subcellularLocation>
        <location evidence="1">Membrane</location>
        <topology evidence="1">Multi-pass membrane protein</topology>
    </subcellularLocation>
</comment>
<dbReference type="Pfam" id="PF00892">
    <property type="entry name" value="EamA"/>
    <property type="match status" value="1"/>
</dbReference>
<keyword evidence="4 5" id="KW-0472">Membrane</keyword>